<dbReference type="AlphaFoldDB" id="W4Q4G8"/>
<name>W4Q4G8_9BACI</name>
<dbReference type="STRING" id="1236970.JCM9140_2988"/>
<organism evidence="1 2">
    <name type="scientific">Halalkalibacter wakoensis JCM 9140</name>
    <dbReference type="NCBI Taxonomy" id="1236970"/>
    <lineage>
        <taxon>Bacteria</taxon>
        <taxon>Bacillati</taxon>
        <taxon>Bacillota</taxon>
        <taxon>Bacilli</taxon>
        <taxon>Bacillales</taxon>
        <taxon>Bacillaceae</taxon>
        <taxon>Halalkalibacter</taxon>
    </lineage>
</organism>
<dbReference type="EMBL" id="BAUT01000034">
    <property type="protein sequence ID" value="GAE26882.1"/>
    <property type="molecule type" value="Genomic_DNA"/>
</dbReference>
<dbReference type="Proteomes" id="UP000018890">
    <property type="component" value="Unassembled WGS sequence"/>
</dbReference>
<evidence type="ECO:0000313" key="1">
    <source>
        <dbReference type="EMBL" id="GAE26882.1"/>
    </source>
</evidence>
<dbReference type="RefSeq" id="WP_034747219.1">
    <property type="nucleotide sequence ID" value="NZ_BAUT01000034.1"/>
</dbReference>
<comment type="caution">
    <text evidence="1">The sequence shown here is derived from an EMBL/GenBank/DDBJ whole genome shotgun (WGS) entry which is preliminary data.</text>
</comment>
<accession>W4Q4G8</accession>
<proteinExistence type="predicted"/>
<protein>
    <submittedName>
        <fullName evidence="1">Uncharacterized protein</fullName>
    </submittedName>
</protein>
<reference evidence="1" key="1">
    <citation type="journal article" date="2014" name="Genome Announc.">
        <title>Draft Genome Sequences of Three Alkaliphilic Bacillus Strains, Bacillus wakoensis JCM 9140T, Bacillus akibai JCM 9157T, and Bacillus hemicellulosilyticus JCM 9152T.</title>
        <authorList>
            <person name="Yuki M."/>
            <person name="Oshima K."/>
            <person name="Suda W."/>
            <person name="Oshida Y."/>
            <person name="Kitamura K."/>
            <person name="Iida T."/>
            <person name="Hattori M."/>
            <person name="Ohkuma M."/>
        </authorList>
    </citation>
    <scope>NUCLEOTIDE SEQUENCE [LARGE SCALE GENOMIC DNA]</scope>
    <source>
        <strain evidence="1">JCM 9140</strain>
    </source>
</reference>
<keyword evidence="2" id="KW-1185">Reference proteome</keyword>
<gene>
    <name evidence="1" type="ORF">JCM9140_2988</name>
</gene>
<sequence>MEELREISNEELSLMEVIEDEICSYDLKKLANELDEKTILSLLNAKLEKTTYSVEISSNSLVEIQQNNERLFIQKHWLSFEKPLNPDQLNYVLEEISNELDVIEVSTDTNQINILCYGIGEPVVNSIREVRHQVNQYLGSYISRILDEIGVKDYQLKFEISKSNSGCK</sequence>
<evidence type="ECO:0000313" key="2">
    <source>
        <dbReference type="Proteomes" id="UP000018890"/>
    </source>
</evidence>